<evidence type="ECO:0000313" key="2">
    <source>
        <dbReference type="EMBL" id="USW50801.1"/>
    </source>
</evidence>
<dbReference type="AlphaFoldDB" id="A0A9Q9AU76"/>
<evidence type="ECO:0000256" key="1">
    <source>
        <dbReference type="SAM" id="MobiDB-lite"/>
    </source>
</evidence>
<keyword evidence="3" id="KW-1185">Reference proteome</keyword>
<dbReference type="OrthoDB" id="5356476at2759"/>
<evidence type="ECO:0000313" key="3">
    <source>
        <dbReference type="Proteomes" id="UP001056384"/>
    </source>
</evidence>
<organism evidence="2 3">
    <name type="scientific">Septoria linicola</name>
    <dbReference type="NCBI Taxonomy" id="215465"/>
    <lineage>
        <taxon>Eukaryota</taxon>
        <taxon>Fungi</taxon>
        <taxon>Dikarya</taxon>
        <taxon>Ascomycota</taxon>
        <taxon>Pezizomycotina</taxon>
        <taxon>Dothideomycetes</taxon>
        <taxon>Dothideomycetidae</taxon>
        <taxon>Mycosphaerellales</taxon>
        <taxon>Mycosphaerellaceae</taxon>
        <taxon>Septoria</taxon>
    </lineage>
</organism>
<feature type="compositionally biased region" description="Polar residues" evidence="1">
    <location>
        <begin position="7"/>
        <end position="23"/>
    </location>
</feature>
<gene>
    <name evidence="2" type="ORF">Slin15195_G041200</name>
</gene>
<accession>A0A9Q9AU76</accession>
<sequence length="413" mass="45730">MAAAVEQPQTLPDPQSAPTSQQPVDPAAAQGAQIPLTDFNIPSFPPEARGLQALTLTSDIKVDEYQEILNRPWTIPTTIPSSIESLTLELFSLGYPKGFLSTLADRLPNLKSVVVYSQLFGGITKDSQEDAILFFKKLRHLKALHLLDVFAKPHFFERAAPWLKHNDGSEDPADERRGLMFLEINYTFRHEDEDFMGKIQAPELPLLVGPGLISLTFNLAEPETVSKEEDDQDPTVIAGAAEKEGIMAFNKTLANELIYALTEAESAPKGLRALNTTLYTLTPEQIRTILSKQTNLMLLSLTAEIEPGEETKKDLLGAIQQCKDLEQVEIVANPSLRFFMEVQNPRKQTLAKTFPDVFDMNSLSEKLEKLSSFKANVLRTKTLGEIDWEKVEGKWKGGVKEGKGLPAGVVQAS</sequence>
<dbReference type="EMBL" id="CP099420">
    <property type="protein sequence ID" value="USW50801.1"/>
    <property type="molecule type" value="Genomic_DNA"/>
</dbReference>
<protein>
    <submittedName>
        <fullName evidence="2">Uncharacterized protein</fullName>
    </submittedName>
</protein>
<feature type="region of interest" description="Disordered" evidence="1">
    <location>
        <begin position="1"/>
        <end position="29"/>
    </location>
</feature>
<name>A0A9Q9AU76_9PEZI</name>
<proteinExistence type="predicted"/>
<reference evidence="2" key="1">
    <citation type="submission" date="2022-06" db="EMBL/GenBank/DDBJ databases">
        <title>Complete genome sequences of two strains of the flax pathogen Septoria linicola.</title>
        <authorList>
            <person name="Lapalu N."/>
            <person name="Simon A."/>
            <person name="Demenou B."/>
            <person name="Paumier D."/>
            <person name="Guillot M.-P."/>
            <person name="Gout L."/>
            <person name="Valade R."/>
        </authorList>
    </citation>
    <scope>NUCLEOTIDE SEQUENCE</scope>
    <source>
        <strain evidence="2">SE15195</strain>
    </source>
</reference>
<dbReference type="Proteomes" id="UP001056384">
    <property type="component" value="Chromosome 3"/>
</dbReference>